<evidence type="ECO:0000259" key="8">
    <source>
        <dbReference type="PROSITE" id="PS51201"/>
    </source>
</evidence>
<sequence length="691" mass="70841">MHHDLSVFRELLVLAGVSLAIVLVFHRLRLPAVVGFIATGVCIGPGGFGLVGDPALVRTLAEIGVVLLLFTVGLEFSVADLRALGRTTLVAGLLQVAFTVAGVAAVLAAAGADPASAVFFGMLVSLSSTAMVLKLLTDRAELSAPHGRLATGVTVLQDALVLPFALLVPLLARWQRGGASPPPVGLPELLGGLAFLAGVALALLTAQRAIPWVLGRASRAGSREAFLFGVLLVVLGSAALAHWAGVSLALGAFVAGILLARSELKAQIAADVLPFRDALASVFFIAIGMSLEPRAAFAEPLVAAAATAGLVTAKVGAGLLALRLAGAPWRVAMAAALAIGQIGEFSFVLAQAGAPLGLLGERGAQAFTAGAVFSLMLTPLLVSRAGDWALAFELWRAGARGGAAGAAGGGGGPDADDGASPRSELRHDHVVIAGFGLNGRNVARVLRATRLPHVVLDLDPELLAVAGQDGSPVLLGDVTSALIQKQAGVPRARVLVVAVSDPPATRRAVRIARSLSRDVFIVVRTRLVAEIDELHALGANLVIPEEFETSIEIFTAVLREFHVPANVVQAQVALLRQERYSLLRGRRLPGHVVEQLSEILEAGATDTFLILQASAAPGRTLADLGLAGDGDPRVVAVVRGGHAIAEPPGDFTVRVGDTLVLTGSHGGIDRAFARLSGPREPAPAAALAPGP</sequence>
<evidence type="ECO:0000256" key="5">
    <source>
        <dbReference type="ARBA" id="ARBA00022989"/>
    </source>
</evidence>
<dbReference type="Pfam" id="PF02254">
    <property type="entry name" value="TrkA_N"/>
    <property type="match status" value="1"/>
</dbReference>
<dbReference type="GO" id="GO:0006813">
    <property type="term" value="P:potassium ion transport"/>
    <property type="evidence" value="ECO:0007669"/>
    <property type="project" value="InterPro"/>
</dbReference>
<organism evidence="10">
    <name type="scientific">Eiseniibacteriota bacterium</name>
    <dbReference type="NCBI Taxonomy" id="2212470"/>
    <lineage>
        <taxon>Bacteria</taxon>
        <taxon>Candidatus Eiseniibacteriota</taxon>
    </lineage>
</organism>
<feature type="transmembrane region" description="Helical" evidence="7">
    <location>
        <begin position="89"/>
        <end position="111"/>
    </location>
</feature>
<dbReference type="SUPFAM" id="SSF116726">
    <property type="entry name" value="TrkA C-terminal domain-like"/>
    <property type="match status" value="1"/>
</dbReference>
<keyword evidence="6 7" id="KW-0472">Membrane</keyword>
<evidence type="ECO:0000256" key="1">
    <source>
        <dbReference type="ARBA" id="ARBA00004141"/>
    </source>
</evidence>
<dbReference type="GO" id="GO:0008324">
    <property type="term" value="F:monoatomic cation transmembrane transporter activity"/>
    <property type="evidence" value="ECO:0007669"/>
    <property type="project" value="InterPro"/>
</dbReference>
<accession>A0A832MIF6</accession>
<keyword evidence="3" id="KW-0813">Transport</keyword>
<dbReference type="InterPro" id="IPR036291">
    <property type="entry name" value="NAD(P)-bd_dom_sf"/>
</dbReference>
<dbReference type="PANTHER" id="PTHR42751:SF6">
    <property type="entry name" value="CONSERVED INTEGRAL MEMBRANE TRANSPORT PROTEIN-RELATED"/>
    <property type="match status" value="1"/>
</dbReference>
<evidence type="ECO:0000256" key="3">
    <source>
        <dbReference type="ARBA" id="ARBA00022448"/>
    </source>
</evidence>
<dbReference type="InterPro" id="IPR003148">
    <property type="entry name" value="RCK_N"/>
</dbReference>
<feature type="domain" description="RCK C-terminal" evidence="9">
    <location>
        <begin position="593"/>
        <end position="678"/>
    </location>
</feature>
<feature type="transmembrane region" description="Helical" evidence="7">
    <location>
        <begin position="227"/>
        <end position="260"/>
    </location>
</feature>
<feature type="transmembrane region" description="Helical" evidence="7">
    <location>
        <begin position="57"/>
        <end position="77"/>
    </location>
</feature>
<dbReference type="Pfam" id="PF00999">
    <property type="entry name" value="Na_H_Exchanger"/>
    <property type="match status" value="1"/>
</dbReference>
<evidence type="ECO:0000256" key="2">
    <source>
        <dbReference type="ARBA" id="ARBA00005551"/>
    </source>
</evidence>
<dbReference type="InterPro" id="IPR036721">
    <property type="entry name" value="RCK_C_sf"/>
</dbReference>
<feature type="transmembrane region" description="Helical" evidence="7">
    <location>
        <begin position="149"/>
        <end position="172"/>
    </location>
</feature>
<feature type="transmembrane region" description="Helical" evidence="7">
    <location>
        <begin position="32"/>
        <end position="51"/>
    </location>
</feature>
<name>A0A832MIF6_UNCEI</name>
<dbReference type="Gene3D" id="3.40.50.720">
    <property type="entry name" value="NAD(P)-binding Rossmann-like Domain"/>
    <property type="match status" value="1"/>
</dbReference>
<evidence type="ECO:0000256" key="7">
    <source>
        <dbReference type="SAM" id="Phobius"/>
    </source>
</evidence>
<dbReference type="PANTHER" id="PTHR42751">
    <property type="entry name" value="SODIUM/HYDROGEN EXCHANGER FAMILY/TRKA DOMAIN PROTEIN"/>
    <property type="match status" value="1"/>
</dbReference>
<dbReference type="InterPro" id="IPR038770">
    <property type="entry name" value="Na+/solute_symporter_sf"/>
</dbReference>
<gene>
    <name evidence="10" type="ORF">ENR23_00155</name>
</gene>
<dbReference type="GO" id="GO:1902600">
    <property type="term" value="P:proton transmembrane transport"/>
    <property type="evidence" value="ECO:0007669"/>
    <property type="project" value="InterPro"/>
</dbReference>
<evidence type="ECO:0000256" key="4">
    <source>
        <dbReference type="ARBA" id="ARBA00022692"/>
    </source>
</evidence>
<feature type="domain" description="RCK N-terminal" evidence="8">
    <location>
        <begin position="427"/>
        <end position="544"/>
    </location>
</feature>
<comment type="similarity">
    <text evidence="2">Belongs to the monovalent cation:proton antiporter 2 (CPA2) transporter (TC 2.A.37) family.</text>
</comment>
<reference evidence="10" key="1">
    <citation type="journal article" date="2020" name="mSystems">
        <title>Genome- and Community-Level Interaction Insights into Carbon Utilization and Element Cycling Functions of Hydrothermarchaeota in Hydrothermal Sediment.</title>
        <authorList>
            <person name="Zhou Z."/>
            <person name="Liu Y."/>
            <person name="Xu W."/>
            <person name="Pan J."/>
            <person name="Luo Z.H."/>
            <person name="Li M."/>
        </authorList>
    </citation>
    <scope>NUCLEOTIDE SEQUENCE [LARGE SCALE GENOMIC DNA]</scope>
    <source>
        <strain evidence="10">SpSt-381</strain>
    </source>
</reference>
<keyword evidence="5 7" id="KW-1133">Transmembrane helix</keyword>
<feature type="transmembrane region" description="Helical" evidence="7">
    <location>
        <begin position="6"/>
        <end position="25"/>
    </location>
</feature>
<feature type="transmembrane region" description="Helical" evidence="7">
    <location>
        <begin position="117"/>
        <end position="137"/>
    </location>
</feature>
<dbReference type="AlphaFoldDB" id="A0A832MIF6"/>
<feature type="transmembrane region" description="Helical" evidence="7">
    <location>
        <begin position="184"/>
        <end position="206"/>
    </location>
</feature>
<dbReference type="Gene3D" id="1.20.1530.20">
    <property type="match status" value="1"/>
</dbReference>
<evidence type="ECO:0000313" key="10">
    <source>
        <dbReference type="EMBL" id="HGZ41840.1"/>
    </source>
</evidence>
<comment type="caution">
    <text evidence="10">The sequence shown here is derived from an EMBL/GenBank/DDBJ whole genome shotgun (WGS) entry which is preliminary data.</text>
</comment>
<dbReference type="GO" id="GO:0016020">
    <property type="term" value="C:membrane"/>
    <property type="evidence" value="ECO:0007669"/>
    <property type="project" value="UniProtKB-SubCell"/>
</dbReference>
<dbReference type="PROSITE" id="PS51201">
    <property type="entry name" value="RCK_N"/>
    <property type="match status" value="1"/>
</dbReference>
<dbReference type="Gene3D" id="3.30.70.1450">
    <property type="entry name" value="Regulator of K+ conductance, C-terminal domain"/>
    <property type="match status" value="1"/>
</dbReference>
<comment type="subcellular location">
    <subcellularLocation>
        <location evidence="1">Membrane</location>
        <topology evidence="1">Multi-pass membrane protein</topology>
    </subcellularLocation>
</comment>
<dbReference type="PROSITE" id="PS51202">
    <property type="entry name" value="RCK_C"/>
    <property type="match status" value="1"/>
</dbReference>
<evidence type="ECO:0000256" key="6">
    <source>
        <dbReference type="ARBA" id="ARBA00023136"/>
    </source>
</evidence>
<evidence type="ECO:0008006" key="11">
    <source>
        <dbReference type="Google" id="ProtNLM"/>
    </source>
</evidence>
<dbReference type="InterPro" id="IPR006037">
    <property type="entry name" value="RCK_C"/>
</dbReference>
<proteinExistence type="inferred from homology"/>
<dbReference type="EMBL" id="DSQF01000001">
    <property type="protein sequence ID" value="HGZ41840.1"/>
    <property type="molecule type" value="Genomic_DNA"/>
</dbReference>
<protein>
    <recommendedName>
        <fullName evidence="11">Sodium:proton exchanger</fullName>
    </recommendedName>
</protein>
<dbReference type="Pfam" id="PF02080">
    <property type="entry name" value="TrkA_C"/>
    <property type="match status" value="1"/>
</dbReference>
<evidence type="ECO:0000259" key="9">
    <source>
        <dbReference type="PROSITE" id="PS51202"/>
    </source>
</evidence>
<dbReference type="InterPro" id="IPR006153">
    <property type="entry name" value="Cation/H_exchanger_TM"/>
</dbReference>
<dbReference type="GO" id="GO:0015297">
    <property type="term" value="F:antiporter activity"/>
    <property type="evidence" value="ECO:0007669"/>
    <property type="project" value="InterPro"/>
</dbReference>
<dbReference type="SUPFAM" id="SSF51735">
    <property type="entry name" value="NAD(P)-binding Rossmann-fold domains"/>
    <property type="match status" value="1"/>
</dbReference>
<keyword evidence="4 7" id="KW-0812">Transmembrane</keyword>